<evidence type="ECO:0000313" key="2">
    <source>
        <dbReference type="EMBL" id="BAZ87058.1"/>
    </source>
</evidence>
<name>A0A1Z4V6J4_9CYAN</name>
<dbReference type="KEGG" id="dcm:NIES806_32760"/>
<dbReference type="AlphaFoldDB" id="A0A1Z4V6J4"/>
<accession>A0A1Z4V6J4</accession>
<organism evidence="2 3">
    <name type="scientific">Dolichospermum compactum NIES-806</name>
    <dbReference type="NCBI Taxonomy" id="1973481"/>
    <lineage>
        <taxon>Bacteria</taxon>
        <taxon>Bacillati</taxon>
        <taxon>Cyanobacteriota</taxon>
        <taxon>Cyanophyceae</taxon>
        <taxon>Nostocales</taxon>
        <taxon>Aphanizomenonaceae</taxon>
        <taxon>Dolichospermum</taxon>
        <taxon>Dolichospermum compactum</taxon>
    </lineage>
</organism>
<protein>
    <submittedName>
        <fullName evidence="2">Uncharacterized protein</fullName>
    </submittedName>
</protein>
<feature type="region of interest" description="Disordered" evidence="1">
    <location>
        <begin position="1"/>
        <end position="32"/>
    </location>
</feature>
<sequence length="32" mass="3789">MDKPNFESNQVRRQRLTPESAKKLNVPYSLNK</sequence>
<dbReference type="EMBL" id="AP018316">
    <property type="protein sequence ID" value="BAZ87058.1"/>
    <property type="molecule type" value="Genomic_DNA"/>
</dbReference>
<evidence type="ECO:0000313" key="3">
    <source>
        <dbReference type="Proteomes" id="UP000218702"/>
    </source>
</evidence>
<dbReference type="Proteomes" id="UP000218702">
    <property type="component" value="Chromosome"/>
</dbReference>
<feature type="compositionally biased region" description="Polar residues" evidence="1">
    <location>
        <begin position="1"/>
        <end position="11"/>
    </location>
</feature>
<keyword evidence="3" id="KW-1185">Reference proteome</keyword>
<evidence type="ECO:0000256" key="1">
    <source>
        <dbReference type="SAM" id="MobiDB-lite"/>
    </source>
</evidence>
<proteinExistence type="predicted"/>
<reference evidence="2 3" key="1">
    <citation type="submission" date="2017-06" db="EMBL/GenBank/DDBJ databases">
        <title>Genome sequencing of cyanobaciteial culture collection at National Institute for Environmental Studies (NIES).</title>
        <authorList>
            <person name="Hirose Y."/>
            <person name="Shimura Y."/>
            <person name="Fujisawa T."/>
            <person name="Nakamura Y."/>
            <person name="Kawachi M."/>
        </authorList>
    </citation>
    <scope>NUCLEOTIDE SEQUENCE [LARGE SCALE GENOMIC DNA]</scope>
    <source>
        <strain evidence="2 3">NIES-806</strain>
    </source>
</reference>
<gene>
    <name evidence="2" type="ORF">NIES806_32760</name>
</gene>